<dbReference type="InterPro" id="IPR000980">
    <property type="entry name" value="SH2"/>
</dbReference>
<feature type="region of interest" description="Disordered" evidence="3">
    <location>
        <begin position="1"/>
        <end position="27"/>
    </location>
</feature>
<organism evidence="5">
    <name type="scientific">Arion vulgaris</name>
    <dbReference type="NCBI Taxonomy" id="1028688"/>
    <lineage>
        <taxon>Eukaryota</taxon>
        <taxon>Metazoa</taxon>
        <taxon>Spiralia</taxon>
        <taxon>Lophotrochozoa</taxon>
        <taxon>Mollusca</taxon>
        <taxon>Gastropoda</taxon>
        <taxon>Heterobranchia</taxon>
        <taxon>Euthyneura</taxon>
        <taxon>Panpulmonata</taxon>
        <taxon>Eupulmonata</taxon>
        <taxon>Stylommatophora</taxon>
        <taxon>Helicina</taxon>
        <taxon>Arionoidea</taxon>
        <taxon>Arionidae</taxon>
        <taxon>Arion</taxon>
    </lineage>
</organism>
<dbReference type="PANTHER" id="PTHR19969:SF5">
    <property type="entry name" value="CRK-LIKE PROTEIN"/>
    <property type="match status" value="1"/>
</dbReference>
<dbReference type="EMBL" id="HACG01008282">
    <property type="protein sequence ID" value="CEK55147.1"/>
    <property type="molecule type" value="Transcribed_RNA"/>
</dbReference>
<evidence type="ECO:0000256" key="3">
    <source>
        <dbReference type="SAM" id="MobiDB-lite"/>
    </source>
</evidence>
<dbReference type="Gene3D" id="3.30.505.10">
    <property type="entry name" value="SH2 domain"/>
    <property type="match status" value="1"/>
</dbReference>
<dbReference type="GO" id="GO:0035591">
    <property type="term" value="F:signaling adaptor activity"/>
    <property type="evidence" value="ECO:0007669"/>
    <property type="project" value="TreeGrafter"/>
</dbReference>
<protein>
    <recommendedName>
        <fullName evidence="4">SH2 domain-containing protein</fullName>
    </recommendedName>
</protein>
<dbReference type="GO" id="GO:0005737">
    <property type="term" value="C:cytoplasm"/>
    <property type="evidence" value="ECO:0007669"/>
    <property type="project" value="TreeGrafter"/>
</dbReference>
<proteinExistence type="predicted"/>
<name>A0A0B6YG21_9EUPU</name>
<dbReference type="CDD" id="cd00173">
    <property type="entry name" value="SH2"/>
    <property type="match status" value="1"/>
</dbReference>
<dbReference type="PANTHER" id="PTHR19969">
    <property type="entry name" value="SH2-SH3 ADAPTOR PROTEIN-RELATED"/>
    <property type="match status" value="1"/>
</dbReference>
<feature type="non-terminal residue" evidence="5">
    <location>
        <position position="1"/>
    </location>
</feature>
<reference evidence="5" key="1">
    <citation type="submission" date="2014-12" db="EMBL/GenBank/DDBJ databases">
        <title>Insight into the proteome of Arion vulgaris.</title>
        <authorList>
            <person name="Aradska J."/>
            <person name="Bulat T."/>
            <person name="Smidak R."/>
            <person name="Sarate P."/>
            <person name="Gangsoo J."/>
            <person name="Sialana F."/>
            <person name="Bilban M."/>
            <person name="Lubec G."/>
        </authorList>
    </citation>
    <scope>NUCLEOTIDE SEQUENCE</scope>
    <source>
        <tissue evidence="5">Skin</tissue>
    </source>
</reference>
<feature type="non-terminal residue" evidence="5">
    <location>
        <position position="123"/>
    </location>
</feature>
<evidence type="ECO:0000313" key="5">
    <source>
        <dbReference type="EMBL" id="CEK55147.1"/>
    </source>
</evidence>
<evidence type="ECO:0000256" key="1">
    <source>
        <dbReference type="ARBA" id="ARBA00022999"/>
    </source>
</evidence>
<gene>
    <name evidence="5" type="primary">ORF24489</name>
</gene>
<dbReference type="GO" id="GO:0007167">
    <property type="term" value="P:enzyme-linked receptor protein signaling pathway"/>
    <property type="evidence" value="ECO:0007669"/>
    <property type="project" value="TreeGrafter"/>
</dbReference>
<evidence type="ECO:0000256" key="2">
    <source>
        <dbReference type="PROSITE-ProRule" id="PRU00191"/>
    </source>
</evidence>
<dbReference type="InterPro" id="IPR036860">
    <property type="entry name" value="SH2_dom_sf"/>
</dbReference>
<keyword evidence="1 2" id="KW-0727">SH2 domain</keyword>
<dbReference type="GO" id="GO:0016477">
    <property type="term" value="P:cell migration"/>
    <property type="evidence" value="ECO:0007669"/>
    <property type="project" value="TreeGrafter"/>
</dbReference>
<dbReference type="AlphaFoldDB" id="A0A0B6YG21"/>
<dbReference type="PROSITE" id="PS50001">
    <property type="entry name" value="SH2"/>
    <property type="match status" value="1"/>
</dbReference>
<dbReference type="PRINTS" id="PR00401">
    <property type="entry name" value="SH2DOMAIN"/>
</dbReference>
<dbReference type="InterPro" id="IPR051184">
    <property type="entry name" value="Tyrosine-phos_adapter"/>
</dbReference>
<dbReference type="SUPFAM" id="SSF55550">
    <property type="entry name" value="SH2 domain"/>
    <property type="match status" value="1"/>
</dbReference>
<feature type="compositionally biased region" description="Acidic residues" evidence="3">
    <location>
        <begin position="1"/>
        <end position="22"/>
    </location>
</feature>
<accession>A0A0B6YG21</accession>
<evidence type="ECO:0000259" key="4">
    <source>
        <dbReference type="PROSITE" id="PS50001"/>
    </source>
</evidence>
<dbReference type="GO" id="GO:0030971">
    <property type="term" value="F:receptor tyrosine kinase binding"/>
    <property type="evidence" value="ECO:0007669"/>
    <property type="project" value="TreeGrafter"/>
</dbReference>
<feature type="domain" description="SH2" evidence="4">
    <location>
        <begin position="31"/>
        <end position="112"/>
    </location>
</feature>
<dbReference type="SMART" id="SM00252">
    <property type="entry name" value="SH2"/>
    <property type="match status" value="1"/>
</dbReference>
<dbReference type="Pfam" id="PF00017">
    <property type="entry name" value="SH2"/>
    <property type="match status" value="1"/>
</dbReference>
<sequence>FEDIYEDYFEDSDSSEEEDSEESNPLSSQLWYHGAIDRGTAELLLNEERFHGNGTFLVRDGQKGGLVLSFYAYDSTSHSIIKDSVNGQGHKQYLIGNEVWHNTVSDLVEYYRTHRLTYKDRDA</sequence>